<dbReference type="Proteomes" id="UP001595615">
    <property type="component" value="Unassembled WGS sequence"/>
</dbReference>
<sequence>MAETKNDPSMEEILASIRRIITEEPADAAPAGDGTLSVAEPQPAEPDEHFVAPAADVLELTQPLPELTAGPGLVSPSTAAVASQSLSALSGLSVRGYEGADHTLEGLVREMLKPMLAEWLDAHLPELVERVVTREVERLTRR</sequence>
<evidence type="ECO:0000313" key="3">
    <source>
        <dbReference type="Proteomes" id="UP001595615"/>
    </source>
</evidence>
<reference evidence="3" key="1">
    <citation type="journal article" date="2019" name="Int. J. Syst. Evol. Microbiol.">
        <title>The Global Catalogue of Microorganisms (GCM) 10K type strain sequencing project: providing services to taxonomists for standard genome sequencing and annotation.</title>
        <authorList>
            <consortium name="The Broad Institute Genomics Platform"/>
            <consortium name="The Broad Institute Genome Sequencing Center for Infectious Disease"/>
            <person name="Wu L."/>
            <person name="Ma J."/>
        </authorList>
    </citation>
    <scope>NUCLEOTIDE SEQUENCE [LARGE SCALE GENOMIC DNA]</scope>
    <source>
        <strain evidence="3">KCTC 42644</strain>
    </source>
</reference>
<organism evidence="2 3">
    <name type="scientific">Sphingoaurantiacus capsulatus</name>
    <dbReference type="NCBI Taxonomy" id="1771310"/>
    <lineage>
        <taxon>Bacteria</taxon>
        <taxon>Pseudomonadati</taxon>
        <taxon>Pseudomonadota</taxon>
        <taxon>Alphaproteobacteria</taxon>
        <taxon>Sphingomonadales</taxon>
        <taxon>Sphingosinicellaceae</taxon>
        <taxon>Sphingoaurantiacus</taxon>
    </lineage>
</organism>
<dbReference type="InterPro" id="IPR019632">
    <property type="entry name" value="DUF2497"/>
</dbReference>
<keyword evidence="3" id="KW-1185">Reference proteome</keyword>
<accession>A0ABV7XG20</accession>
<proteinExistence type="predicted"/>
<evidence type="ECO:0000313" key="2">
    <source>
        <dbReference type="EMBL" id="MFC3714038.1"/>
    </source>
</evidence>
<protein>
    <submittedName>
        <fullName evidence="2">DUF2497 domain-containing protein</fullName>
    </submittedName>
</protein>
<evidence type="ECO:0000256" key="1">
    <source>
        <dbReference type="SAM" id="MobiDB-lite"/>
    </source>
</evidence>
<gene>
    <name evidence="2" type="ORF">ACFOMD_15810</name>
</gene>
<name>A0ABV7XG20_9SPHN</name>
<dbReference type="Pfam" id="PF10691">
    <property type="entry name" value="DUF2497"/>
    <property type="match status" value="1"/>
</dbReference>
<comment type="caution">
    <text evidence="2">The sequence shown here is derived from an EMBL/GenBank/DDBJ whole genome shotgun (WGS) entry which is preliminary data.</text>
</comment>
<dbReference type="RefSeq" id="WP_380863104.1">
    <property type="nucleotide sequence ID" value="NZ_JBHRXV010000011.1"/>
</dbReference>
<dbReference type="EMBL" id="JBHRXV010000011">
    <property type="protein sequence ID" value="MFC3714038.1"/>
    <property type="molecule type" value="Genomic_DNA"/>
</dbReference>
<feature type="region of interest" description="Disordered" evidence="1">
    <location>
        <begin position="24"/>
        <end position="45"/>
    </location>
</feature>